<feature type="compositionally biased region" description="Polar residues" evidence="1">
    <location>
        <begin position="53"/>
        <end position="62"/>
    </location>
</feature>
<keyword evidence="3" id="KW-1185">Reference proteome</keyword>
<protein>
    <recommendedName>
        <fullName evidence="4">Retrotransposon Copia-like N-terminal domain-containing protein</fullName>
    </recommendedName>
</protein>
<comment type="caution">
    <text evidence="2">The sequence shown here is derived from an EMBL/GenBank/DDBJ whole genome shotgun (WGS) entry which is preliminary data.</text>
</comment>
<feature type="compositionally biased region" description="Low complexity" evidence="1">
    <location>
        <begin position="72"/>
        <end position="85"/>
    </location>
</feature>
<gene>
    <name evidence="2" type="ORF">PIB30_043294</name>
</gene>
<dbReference type="Proteomes" id="UP001341840">
    <property type="component" value="Unassembled WGS sequence"/>
</dbReference>
<organism evidence="2 3">
    <name type="scientific">Stylosanthes scabra</name>
    <dbReference type="NCBI Taxonomy" id="79078"/>
    <lineage>
        <taxon>Eukaryota</taxon>
        <taxon>Viridiplantae</taxon>
        <taxon>Streptophyta</taxon>
        <taxon>Embryophyta</taxon>
        <taxon>Tracheophyta</taxon>
        <taxon>Spermatophyta</taxon>
        <taxon>Magnoliopsida</taxon>
        <taxon>eudicotyledons</taxon>
        <taxon>Gunneridae</taxon>
        <taxon>Pentapetalae</taxon>
        <taxon>rosids</taxon>
        <taxon>fabids</taxon>
        <taxon>Fabales</taxon>
        <taxon>Fabaceae</taxon>
        <taxon>Papilionoideae</taxon>
        <taxon>50 kb inversion clade</taxon>
        <taxon>dalbergioids sensu lato</taxon>
        <taxon>Dalbergieae</taxon>
        <taxon>Pterocarpus clade</taxon>
        <taxon>Stylosanthes</taxon>
    </lineage>
</organism>
<accession>A0ABU6YEA6</accession>
<evidence type="ECO:0000256" key="1">
    <source>
        <dbReference type="SAM" id="MobiDB-lite"/>
    </source>
</evidence>
<proteinExistence type="predicted"/>
<name>A0ABU6YEA6_9FABA</name>
<evidence type="ECO:0008006" key="4">
    <source>
        <dbReference type="Google" id="ProtNLM"/>
    </source>
</evidence>
<evidence type="ECO:0000313" key="2">
    <source>
        <dbReference type="EMBL" id="MED6208246.1"/>
    </source>
</evidence>
<dbReference type="EMBL" id="JASCZI010241907">
    <property type="protein sequence ID" value="MED6208246.1"/>
    <property type="molecule type" value="Genomic_DNA"/>
</dbReference>
<evidence type="ECO:0000313" key="3">
    <source>
        <dbReference type="Proteomes" id="UP001341840"/>
    </source>
</evidence>
<sequence length="213" mass="23498">MALLLTDSTSTLKSGLVPLDKLDDKNFSTWKFQAWLTIQTLELENHLDPSKAPSPTDSSVSENEAESGVQNPPTARAAPTLPPTAGIKTDKGNAFRLWHKHDLALQTWLVIIDGSTEEYHGFTASIMARFGTFTVPEVESFLKAYDEMLNRSKNLGHPTLVANLTKLIHSIPIHQEVEADVEEVLVAFNVVEGILGNKIEHSVRSMAEEGMLH</sequence>
<reference evidence="2 3" key="1">
    <citation type="journal article" date="2023" name="Plants (Basel)">
        <title>Bridging the Gap: Combining Genomics and Transcriptomics Approaches to Understand Stylosanthes scabra, an Orphan Legume from the Brazilian Caatinga.</title>
        <authorList>
            <person name="Ferreira-Neto J.R.C."/>
            <person name="da Silva M.D."/>
            <person name="Binneck E."/>
            <person name="de Melo N.F."/>
            <person name="da Silva R.H."/>
            <person name="de Melo A.L.T.M."/>
            <person name="Pandolfi V."/>
            <person name="Bustamante F.O."/>
            <person name="Brasileiro-Vidal A.C."/>
            <person name="Benko-Iseppon A.M."/>
        </authorList>
    </citation>
    <scope>NUCLEOTIDE SEQUENCE [LARGE SCALE GENOMIC DNA]</scope>
    <source>
        <tissue evidence="2">Leaves</tissue>
    </source>
</reference>
<feature type="region of interest" description="Disordered" evidence="1">
    <location>
        <begin position="47"/>
        <end position="85"/>
    </location>
</feature>